<dbReference type="AlphaFoldDB" id="A0A382P603"/>
<sequence length="115" mass="13001">MNKQLTFLTRGRNTAQTETVVLTEAQINHYNEHGYVIPEYRLPSEQVEAIKAQYSRLIELHPEFSDYCPALLIQDTGFLNFARNDAILDMVGQLIGPNIALWNSSFFAKPAKVGS</sequence>
<feature type="non-terminal residue" evidence="1">
    <location>
        <position position="115"/>
    </location>
</feature>
<dbReference type="SUPFAM" id="SSF51197">
    <property type="entry name" value="Clavaminate synthase-like"/>
    <property type="match status" value="1"/>
</dbReference>
<gene>
    <name evidence="1" type="ORF">METZ01_LOCUS321693</name>
</gene>
<dbReference type="EMBL" id="UINC01105133">
    <property type="protein sequence ID" value="SVC68839.1"/>
    <property type="molecule type" value="Genomic_DNA"/>
</dbReference>
<reference evidence="1" key="1">
    <citation type="submission" date="2018-05" db="EMBL/GenBank/DDBJ databases">
        <authorList>
            <person name="Lanie J.A."/>
            <person name="Ng W.-L."/>
            <person name="Kazmierczak K.M."/>
            <person name="Andrzejewski T.M."/>
            <person name="Davidsen T.M."/>
            <person name="Wayne K.J."/>
            <person name="Tettelin H."/>
            <person name="Glass J.I."/>
            <person name="Rusch D."/>
            <person name="Podicherti R."/>
            <person name="Tsui H.-C.T."/>
            <person name="Winkler M.E."/>
        </authorList>
    </citation>
    <scope>NUCLEOTIDE SEQUENCE</scope>
</reference>
<evidence type="ECO:0000313" key="1">
    <source>
        <dbReference type="EMBL" id="SVC68839.1"/>
    </source>
</evidence>
<accession>A0A382P603</accession>
<protein>
    <recommendedName>
        <fullName evidence="2">Phytanoyl-CoA dioxygenase</fullName>
    </recommendedName>
</protein>
<proteinExistence type="predicted"/>
<dbReference type="Gene3D" id="2.60.120.620">
    <property type="entry name" value="q2cbj1_9rhob like domain"/>
    <property type="match status" value="1"/>
</dbReference>
<evidence type="ECO:0008006" key="2">
    <source>
        <dbReference type="Google" id="ProtNLM"/>
    </source>
</evidence>
<name>A0A382P603_9ZZZZ</name>
<organism evidence="1">
    <name type="scientific">marine metagenome</name>
    <dbReference type="NCBI Taxonomy" id="408172"/>
    <lineage>
        <taxon>unclassified sequences</taxon>
        <taxon>metagenomes</taxon>
        <taxon>ecological metagenomes</taxon>
    </lineage>
</organism>